<reference evidence="2 3" key="1">
    <citation type="submission" date="2013-11" db="EMBL/GenBank/DDBJ databases">
        <title>The Genome Sequence of Phytophthora parasitica P1569.</title>
        <authorList>
            <consortium name="The Broad Institute Genomics Platform"/>
            <person name="Russ C."/>
            <person name="Tyler B."/>
            <person name="Panabieres F."/>
            <person name="Shan W."/>
            <person name="Tripathy S."/>
            <person name="Grunwald N."/>
            <person name="Machado M."/>
            <person name="Johnson C.S."/>
            <person name="Arredondo F."/>
            <person name="Hong C."/>
            <person name="Coffey M."/>
            <person name="Young S.K."/>
            <person name="Zeng Q."/>
            <person name="Gargeya S."/>
            <person name="Fitzgerald M."/>
            <person name="Abouelleil A."/>
            <person name="Alvarado L."/>
            <person name="Chapman S.B."/>
            <person name="Gainer-Dewar J."/>
            <person name="Goldberg J."/>
            <person name="Griggs A."/>
            <person name="Gujja S."/>
            <person name="Hansen M."/>
            <person name="Howarth C."/>
            <person name="Imamovic A."/>
            <person name="Ireland A."/>
            <person name="Larimer J."/>
            <person name="McCowan C."/>
            <person name="Murphy C."/>
            <person name="Pearson M."/>
            <person name="Poon T.W."/>
            <person name="Priest M."/>
            <person name="Roberts A."/>
            <person name="Saif S."/>
            <person name="Shea T."/>
            <person name="Sykes S."/>
            <person name="Wortman J."/>
            <person name="Nusbaum C."/>
            <person name="Birren B."/>
        </authorList>
    </citation>
    <scope>NUCLEOTIDE SEQUENCE [LARGE SCALE GENOMIC DNA]</scope>
    <source>
        <strain evidence="2 3">P1569</strain>
    </source>
</reference>
<comment type="caution">
    <text evidence="2">The sequence shown here is derived from an EMBL/GenBank/DDBJ whole genome shotgun (WGS) entry which is preliminary data.</text>
</comment>
<sequence>MSKYKSHQIKNPNPSVGKSKQPAFSPRGTNANQFSPSVEFARNTSFKLDEMADSTQHTNVVTTEVLLKFEEEGWDTTEGSRQLGIQRTALHGLKSTKE</sequence>
<protein>
    <submittedName>
        <fullName evidence="2">Uncharacterized protein</fullName>
    </submittedName>
</protein>
<organism evidence="2 3">
    <name type="scientific">Phytophthora nicotianae P1569</name>
    <dbReference type="NCBI Taxonomy" id="1317065"/>
    <lineage>
        <taxon>Eukaryota</taxon>
        <taxon>Sar</taxon>
        <taxon>Stramenopiles</taxon>
        <taxon>Oomycota</taxon>
        <taxon>Peronosporomycetes</taxon>
        <taxon>Peronosporales</taxon>
        <taxon>Peronosporaceae</taxon>
        <taxon>Phytophthora</taxon>
    </lineage>
</organism>
<dbReference type="HOGENOM" id="CLU_2338169_0_0_1"/>
<evidence type="ECO:0000313" key="2">
    <source>
        <dbReference type="EMBL" id="ETI52833.1"/>
    </source>
</evidence>
<dbReference type="Proteomes" id="UP000018721">
    <property type="component" value="Unassembled WGS sequence"/>
</dbReference>
<gene>
    <name evidence="2" type="ORF">F443_04125</name>
</gene>
<keyword evidence="3" id="KW-1185">Reference proteome</keyword>
<accession>V9FPW2</accession>
<feature type="region of interest" description="Disordered" evidence="1">
    <location>
        <begin position="1"/>
        <end position="37"/>
    </location>
</feature>
<dbReference type="OrthoDB" id="141857at2759"/>
<evidence type="ECO:0000313" key="3">
    <source>
        <dbReference type="Proteomes" id="UP000018721"/>
    </source>
</evidence>
<feature type="compositionally biased region" description="Polar residues" evidence="1">
    <location>
        <begin position="9"/>
        <end position="18"/>
    </location>
</feature>
<evidence type="ECO:0000256" key="1">
    <source>
        <dbReference type="SAM" id="MobiDB-lite"/>
    </source>
</evidence>
<dbReference type="EMBL" id="ANIZ01000758">
    <property type="protein sequence ID" value="ETI52833.1"/>
    <property type="molecule type" value="Genomic_DNA"/>
</dbReference>
<name>V9FPW2_PHYNI</name>
<feature type="compositionally biased region" description="Polar residues" evidence="1">
    <location>
        <begin position="27"/>
        <end position="37"/>
    </location>
</feature>
<proteinExistence type="predicted"/>
<dbReference type="AlphaFoldDB" id="V9FPW2"/>